<organism evidence="1">
    <name type="scientific">uncultured prokaryote</name>
    <dbReference type="NCBI Taxonomy" id="198431"/>
    <lineage>
        <taxon>unclassified sequences</taxon>
        <taxon>environmental samples</taxon>
    </lineage>
</organism>
<protein>
    <submittedName>
        <fullName evidence="1">Uncharacterized protein</fullName>
    </submittedName>
</protein>
<name>A0A0H5Q4Z3_9ZZZZ</name>
<dbReference type="AlphaFoldDB" id="A0A0H5Q4Z3"/>
<evidence type="ECO:0000313" key="1">
    <source>
        <dbReference type="EMBL" id="CRY96520.1"/>
    </source>
</evidence>
<reference evidence="1" key="2">
    <citation type="submission" date="2015-07" db="EMBL/GenBank/DDBJ databases">
        <title>Plasmids, circular viruses and viroids from rat gut.</title>
        <authorList>
            <person name="Jorgensen T.J."/>
            <person name="Hansen M.A."/>
            <person name="Xu Z."/>
            <person name="Tabak M.A."/>
            <person name="Sorensen S.J."/>
            <person name="Hansen L.H."/>
        </authorList>
    </citation>
    <scope>NUCLEOTIDE SEQUENCE</scope>
    <source>
        <strain evidence="1">RGFK1123</strain>
    </source>
</reference>
<sequence length="77" mass="9166">MVDVRGLDAFPRDHFADYPVEIREANRRRARAFSALRLYRRRGWNDSAVRLQHDRESANLKQLLDHLVFAEENPTLF</sequence>
<dbReference type="EMBL" id="LN853704">
    <property type="protein sequence ID" value="CRY96520.1"/>
    <property type="molecule type" value="Genomic_DNA"/>
</dbReference>
<accession>A0A0H5Q4Z3</accession>
<reference evidence="1" key="1">
    <citation type="submission" date="2015-06" db="EMBL/GenBank/DDBJ databases">
        <authorList>
            <person name="Joergensen T."/>
        </authorList>
    </citation>
    <scope>NUCLEOTIDE SEQUENCE</scope>
    <source>
        <strain evidence="1">RGFK1123</strain>
    </source>
</reference>
<proteinExistence type="predicted"/>